<dbReference type="Pfam" id="PF00227">
    <property type="entry name" value="Proteasome"/>
    <property type="match status" value="1"/>
</dbReference>
<dbReference type="GO" id="GO:0051603">
    <property type="term" value="P:proteolysis involved in protein catabolic process"/>
    <property type="evidence" value="ECO:0007669"/>
    <property type="project" value="InterPro"/>
</dbReference>
<dbReference type="InterPro" id="IPR023333">
    <property type="entry name" value="Proteasome_suB-type"/>
</dbReference>
<dbReference type="OrthoDB" id="268479at2759"/>
<reference evidence="7" key="4">
    <citation type="journal article" date="2022" name="Res Sq">
        <title>Comparative Genomics Reveals Insights into the Divergent Evolution of Astigmatic Mites and Household Pest Adaptations.</title>
        <authorList>
            <person name="Xiong Q."/>
            <person name="Wan A.T.-Y."/>
            <person name="Liu X.-Y."/>
            <person name="Fung C.S.-H."/>
            <person name="Xiao X."/>
            <person name="Malainual N."/>
            <person name="Hou J."/>
            <person name="Wang L."/>
            <person name="Wang M."/>
            <person name="Yang K."/>
            <person name="Cui Y."/>
            <person name="Leung E."/>
            <person name="Nong W."/>
            <person name="Shin S.-K."/>
            <person name="Au S."/>
            <person name="Jeong K.Y."/>
            <person name="Chew F.T."/>
            <person name="Hui J."/>
            <person name="Leung T.F."/>
            <person name="Tungtrongchitr A."/>
            <person name="Zhong N."/>
            <person name="Liu Z."/>
            <person name="Tsui S."/>
        </authorList>
    </citation>
    <scope>NUCLEOTIDE SEQUENCE</scope>
    <source>
        <strain evidence="7">Derf</strain>
        <tissue evidence="7">Whole organism</tissue>
    </source>
</reference>
<keyword evidence="2" id="KW-0963">Cytoplasm</keyword>
<dbReference type="AlphaFoldDB" id="A0A922I1S7"/>
<reference evidence="6" key="3">
    <citation type="journal article" date="2021" name="World Allergy Organ. J.">
        <title>Chromosome-level assembly of Dermatophagoides farinae genome and transcriptome reveals two novel allergens Der f 37 and Der f 39.</title>
        <authorList>
            <person name="Chen J."/>
            <person name="Cai Z."/>
            <person name="Fan D."/>
            <person name="Hu J."/>
            <person name="Hou Y."/>
            <person name="He Y."/>
            <person name="Zhang Z."/>
            <person name="Zhao Z."/>
            <person name="Gao P."/>
            <person name="Hu W."/>
            <person name="Sun J."/>
            <person name="Li J."/>
            <person name="Ji K."/>
        </authorList>
    </citation>
    <scope>NUCLEOTIDE SEQUENCE</scope>
    <source>
        <strain evidence="6">JKM2019</strain>
    </source>
</reference>
<dbReference type="EMBL" id="SDOV01000001">
    <property type="protein sequence ID" value="KAH7646835.1"/>
    <property type="molecule type" value="Genomic_DNA"/>
</dbReference>
<protein>
    <submittedName>
        <fullName evidence="6 7">Proteasome subunit beta type-1</fullName>
    </submittedName>
</protein>
<evidence type="ECO:0000256" key="1">
    <source>
        <dbReference type="ARBA" id="ARBA00004123"/>
    </source>
</evidence>
<dbReference type="GO" id="GO:0005737">
    <property type="term" value="C:cytoplasm"/>
    <property type="evidence" value="ECO:0007669"/>
    <property type="project" value="TreeGrafter"/>
</dbReference>
<comment type="caution">
    <text evidence="7">The sequence shown here is derived from an EMBL/GenBank/DDBJ whole genome shotgun (WGS) entry which is preliminary data.</text>
</comment>
<dbReference type="InterPro" id="IPR029055">
    <property type="entry name" value="Ntn_hydrolases_N"/>
</dbReference>
<reference evidence="6" key="2">
    <citation type="submission" date="2020-06" db="EMBL/GenBank/DDBJ databases">
        <authorList>
            <person name="Ji K."/>
            <person name="Li J."/>
        </authorList>
    </citation>
    <scope>NUCLEOTIDE SEQUENCE</scope>
    <source>
        <strain evidence="6">JKM2019</strain>
        <tissue evidence="6">Whole body</tissue>
    </source>
</reference>
<dbReference type="FunFam" id="3.60.20.10:FF:000027">
    <property type="entry name" value="Proteasome subunit beta type-6"/>
    <property type="match status" value="1"/>
</dbReference>
<accession>A0A922I1S7</accession>
<dbReference type="Gene3D" id="3.60.20.10">
    <property type="entry name" value="Glutamine Phosphoribosylpyrophosphate, subunit 1, domain 1"/>
    <property type="match status" value="1"/>
</dbReference>
<gene>
    <name evidence="7" type="primary">PSMB1</name>
    <name evidence="7" type="ORF">DERF_008123</name>
    <name evidence="6" type="ORF">HUG17_2373</name>
</gene>
<comment type="subunit">
    <text evidence="5">The 26S proteasome consists of a 20S proteasome core and two 19S regulatory subunits. The 20S proteasome core is composed of 28 subunits that are arranged in four stacked rings, resulting in a barrel-shaped structure. The two end rings are each formed by seven alpha subunits, and the two central rings are each formed by seven beta subunits. The catalytic chamber with the active sites is on the inside of the barrel.</text>
</comment>
<evidence type="ECO:0000313" key="8">
    <source>
        <dbReference type="Proteomes" id="UP000790347"/>
    </source>
</evidence>
<dbReference type="GO" id="GO:0005634">
    <property type="term" value="C:nucleus"/>
    <property type="evidence" value="ECO:0007669"/>
    <property type="project" value="UniProtKB-SubCell"/>
</dbReference>
<keyword evidence="3 7" id="KW-0647">Proteasome</keyword>
<dbReference type="Proteomes" id="UP000790347">
    <property type="component" value="Unassembled WGS sequence"/>
</dbReference>
<name>A0A922I1S7_DERFA</name>
<evidence type="ECO:0000256" key="5">
    <source>
        <dbReference type="ARBA" id="ARBA00026071"/>
    </source>
</evidence>
<evidence type="ECO:0000256" key="2">
    <source>
        <dbReference type="ARBA" id="ARBA00022490"/>
    </source>
</evidence>
<evidence type="ECO:0000313" key="6">
    <source>
        <dbReference type="EMBL" id="KAH7646835.1"/>
    </source>
</evidence>
<evidence type="ECO:0000256" key="4">
    <source>
        <dbReference type="ARBA" id="ARBA00023242"/>
    </source>
</evidence>
<dbReference type="GO" id="GO:0005839">
    <property type="term" value="C:proteasome core complex"/>
    <property type="evidence" value="ECO:0007669"/>
    <property type="project" value="InterPro"/>
</dbReference>
<organism evidence="7 8">
    <name type="scientific">Dermatophagoides farinae</name>
    <name type="common">American house dust mite</name>
    <dbReference type="NCBI Taxonomy" id="6954"/>
    <lineage>
        <taxon>Eukaryota</taxon>
        <taxon>Metazoa</taxon>
        <taxon>Ecdysozoa</taxon>
        <taxon>Arthropoda</taxon>
        <taxon>Chelicerata</taxon>
        <taxon>Arachnida</taxon>
        <taxon>Acari</taxon>
        <taxon>Acariformes</taxon>
        <taxon>Sarcoptiformes</taxon>
        <taxon>Astigmata</taxon>
        <taxon>Psoroptidia</taxon>
        <taxon>Analgoidea</taxon>
        <taxon>Pyroglyphidae</taxon>
        <taxon>Dermatophagoidinae</taxon>
        <taxon>Dermatophagoides</taxon>
    </lineage>
</organism>
<dbReference type="InterPro" id="IPR001353">
    <property type="entry name" value="Proteasome_sua/b"/>
</dbReference>
<evidence type="ECO:0000256" key="3">
    <source>
        <dbReference type="ARBA" id="ARBA00022942"/>
    </source>
</evidence>
<proteinExistence type="predicted"/>
<sequence length="237" mass="26495">MHALRNNAPIQDYLTPKQNQFSPYTDNGGTCVAIAGKDFAIIASDTRLSEGYTIYTRDQPKIFRLTDQTVLGSTGCWCDVLTFVRVLQTRIKLYYNDHGKSMSTQSIAQLVSNMLYSKRFFPYYVSNMVVGLDENGAGAIYGYDPVGSFDRTRFLACGSSSPLIQPLLDNRIGHSNQTILDQNSELTLDTATRLIKDSFISAAERDIYCGDAASIQTITKSKMDKGFDEEHFSLRKD</sequence>
<dbReference type="CDD" id="cd03757">
    <property type="entry name" value="proteasome_beta_type_1"/>
    <property type="match status" value="1"/>
</dbReference>
<reference evidence="7" key="1">
    <citation type="submission" date="2013-05" db="EMBL/GenBank/DDBJ databases">
        <authorList>
            <person name="Yim A.K.Y."/>
            <person name="Chan T.F."/>
            <person name="Ji K.M."/>
            <person name="Liu X.Y."/>
            <person name="Zhou J.W."/>
            <person name="Li R.Q."/>
            <person name="Yang K.Y."/>
            <person name="Li J."/>
            <person name="Li M."/>
            <person name="Law P.T.W."/>
            <person name="Wu Y.L."/>
            <person name="Cai Z.L."/>
            <person name="Qin H."/>
            <person name="Bao Y."/>
            <person name="Leung R.K.K."/>
            <person name="Ng P.K.S."/>
            <person name="Zou J."/>
            <person name="Zhong X.J."/>
            <person name="Ran P.X."/>
            <person name="Zhong N.S."/>
            <person name="Liu Z.G."/>
            <person name="Tsui S.K.W."/>
        </authorList>
    </citation>
    <scope>NUCLEOTIDE SEQUENCE</scope>
    <source>
        <strain evidence="7">Derf</strain>
        <tissue evidence="7">Whole organism</tissue>
    </source>
</reference>
<evidence type="ECO:0000313" key="7">
    <source>
        <dbReference type="EMBL" id="KAH9517447.1"/>
    </source>
</evidence>
<dbReference type="PANTHER" id="PTHR32194">
    <property type="entry name" value="METALLOPROTEASE TLDD"/>
    <property type="match status" value="1"/>
</dbReference>
<dbReference type="SUPFAM" id="SSF56235">
    <property type="entry name" value="N-terminal nucleophile aminohydrolases (Ntn hydrolases)"/>
    <property type="match status" value="1"/>
</dbReference>
<comment type="subcellular location">
    <subcellularLocation>
        <location evidence="1">Nucleus</location>
    </subcellularLocation>
</comment>
<dbReference type="PROSITE" id="PS51476">
    <property type="entry name" value="PROTEASOME_BETA_2"/>
    <property type="match status" value="1"/>
</dbReference>
<dbReference type="EMBL" id="ASGP02000003">
    <property type="protein sequence ID" value="KAH9517447.1"/>
    <property type="molecule type" value="Genomic_DNA"/>
</dbReference>
<keyword evidence="8" id="KW-1185">Reference proteome</keyword>
<dbReference type="Proteomes" id="UP000828236">
    <property type="component" value="Unassembled WGS sequence"/>
</dbReference>
<dbReference type="PANTHER" id="PTHR32194:SF2">
    <property type="entry name" value="PROTEASOME SUBUNIT BETA TYPE-1"/>
    <property type="match status" value="1"/>
</dbReference>
<keyword evidence="4" id="KW-0539">Nucleus</keyword>